<evidence type="ECO:0000256" key="1">
    <source>
        <dbReference type="ARBA" id="ARBA00004167"/>
    </source>
</evidence>
<evidence type="ECO:0000259" key="8">
    <source>
        <dbReference type="Pfam" id="PF13839"/>
    </source>
</evidence>
<dbReference type="EMBL" id="CM010719">
    <property type="protein sequence ID" value="RZC60673.1"/>
    <property type="molecule type" value="Genomic_DNA"/>
</dbReference>
<dbReference type="AlphaFoldDB" id="A0A4Y7JHY8"/>
<gene>
    <name evidence="10" type="ORF">C5167_022443</name>
</gene>
<dbReference type="PANTHER" id="PTHR32285:SF208">
    <property type="entry name" value="PROTEIN TRICHOME BIREFRINGENCE-LIKE 2"/>
    <property type="match status" value="1"/>
</dbReference>
<keyword evidence="5 7" id="KW-1133">Transmembrane helix</keyword>
<dbReference type="InterPro" id="IPR029962">
    <property type="entry name" value="TBL"/>
</dbReference>
<evidence type="ECO:0000259" key="9">
    <source>
        <dbReference type="Pfam" id="PF14416"/>
    </source>
</evidence>
<accession>A0A4Y7JHY8</accession>
<sequence length="569" mass="65453">MNANETDIVNPHKKNPMKKLGSWEKLCNLVGISHHPPKPNGILLGFGSMIGASIIVFTVFLFMFPFFSPSFKNPILQDNHLKEFYYKLPQWPFSTTGTTTTTTAASSAPEILKNFTQDTQNVTNNSTTLLIYSSPSLEPFVKNSTEEGFSNSTSVVSVDLPKAQELVMIEENKTPSEHNSSAAAAAYHEKEEQENAHDEYCDANVFDGEWIKIEDRKQYYEGGSCPYVEPSPYNCYMNGRPDNHFLKWHWQSQQTNARCNNLPSFLDPTDFLERLRGKKLVFAGDSLNRNMFESLVCILWSAIPDKSRVYRIPGNVEYNLRGDNSYRYEDYNFSIVFAWSPFLVNETNPKNRRDPGRSKLKPEVETLRLDLIDELASSVYRDADVVVFDSWHWWNIDKTNHGKNYFQEGNYLHPRLKMVEAYKKGLATWSKWIDNNIDSNKTQVVFRGYSTPHFHGGKWNTGGKCNRETEPIKSSEPYIERNPSQVKVLEDTLRRMKTPVLYLNISKLSYYRADGHPSLYSKNLTVQERIAAMDHQDCVHWCLPGVPDTWNELLYASLLKNREGSFGRL</sequence>
<dbReference type="Pfam" id="PF14416">
    <property type="entry name" value="PMR5N"/>
    <property type="match status" value="1"/>
</dbReference>
<comment type="subcellular location">
    <subcellularLocation>
        <location evidence="1">Membrane</location>
        <topology evidence="1">Single-pass membrane protein</topology>
    </subcellularLocation>
</comment>
<dbReference type="PANTHER" id="PTHR32285">
    <property type="entry name" value="PROTEIN TRICHOME BIREFRINGENCE-LIKE 9-RELATED"/>
    <property type="match status" value="1"/>
</dbReference>
<dbReference type="Proteomes" id="UP000316621">
    <property type="component" value="Chromosome 5"/>
</dbReference>
<dbReference type="InterPro" id="IPR026057">
    <property type="entry name" value="TBL_C"/>
</dbReference>
<keyword evidence="3 7" id="KW-0812">Transmembrane</keyword>
<keyword evidence="11" id="KW-1185">Reference proteome</keyword>
<keyword evidence="4" id="KW-0735">Signal-anchor</keyword>
<feature type="domain" description="Trichome birefringence-like C-terminal" evidence="8">
    <location>
        <begin position="262"/>
        <end position="556"/>
    </location>
</feature>
<name>A0A4Y7JHY8_PAPSO</name>
<dbReference type="GO" id="GO:0005794">
    <property type="term" value="C:Golgi apparatus"/>
    <property type="evidence" value="ECO:0007669"/>
    <property type="project" value="TreeGrafter"/>
</dbReference>
<protein>
    <submittedName>
        <fullName evidence="10">Uncharacterized protein</fullName>
    </submittedName>
</protein>
<evidence type="ECO:0000256" key="7">
    <source>
        <dbReference type="SAM" id="Phobius"/>
    </source>
</evidence>
<dbReference type="Gramene" id="RZC60673">
    <property type="protein sequence ID" value="RZC60673"/>
    <property type="gene ID" value="C5167_022443"/>
</dbReference>
<evidence type="ECO:0000313" key="10">
    <source>
        <dbReference type="EMBL" id="RZC60673.1"/>
    </source>
</evidence>
<organism evidence="10 11">
    <name type="scientific">Papaver somniferum</name>
    <name type="common">Opium poppy</name>
    <dbReference type="NCBI Taxonomy" id="3469"/>
    <lineage>
        <taxon>Eukaryota</taxon>
        <taxon>Viridiplantae</taxon>
        <taxon>Streptophyta</taxon>
        <taxon>Embryophyta</taxon>
        <taxon>Tracheophyta</taxon>
        <taxon>Spermatophyta</taxon>
        <taxon>Magnoliopsida</taxon>
        <taxon>Ranunculales</taxon>
        <taxon>Papaveraceae</taxon>
        <taxon>Papaveroideae</taxon>
        <taxon>Papaver</taxon>
    </lineage>
</organism>
<evidence type="ECO:0000313" key="11">
    <source>
        <dbReference type="Proteomes" id="UP000316621"/>
    </source>
</evidence>
<reference evidence="10 11" key="1">
    <citation type="journal article" date="2018" name="Science">
        <title>The opium poppy genome and morphinan production.</title>
        <authorList>
            <person name="Guo L."/>
            <person name="Winzer T."/>
            <person name="Yang X."/>
            <person name="Li Y."/>
            <person name="Ning Z."/>
            <person name="He Z."/>
            <person name="Teodor R."/>
            <person name="Lu Y."/>
            <person name="Bowser T.A."/>
            <person name="Graham I.A."/>
            <person name="Ye K."/>
        </authorList>
    </citation>
    <scope>NUCLEOTIDE SEQUENCE [LARGE SCALE GENOMIC DNA]</scope>
    <source>
        <strain evidence="11">cv. HN1</strain>
        <tissue evidence="10">Leaves</tissue>
    </source>
</reference>
<evidence type="ECO:0000256" key="2">
    <source>
        <dbReference type="ARBA" id="ARBA00007727"/>
    </source>
</evidence>
<dbReference type="InterPro" id="IPR025846">
    <property type="entry name" value="TBL_N"/>
</dbReference>
<evidence type="ECO:0000256" key="6">
    <source>
        <dbReference type="ARBA" id="ARBA00023136"/>
    </source>
</evidence>
<dbReference type="OrthoDB" id="1858713at2759"/>
<dbReference type="GO" id="GO:0016020">
    <property type="term" value="C:membrane"/>
    <property type="evidence" value="ECO:0007669"/>
    <property type="project" value="UniProtKB-SubCell"/>
</dbReference>
<dbReference type="Pfam" id="PF13839">
    <property type="entry name" value="PC-Esterase"/>
    <property type="match status" value="1"/>
</dbReference>
<feature type="domain" description="Trichome birefringence-like N-terminal" evidence="9">
    <location>
        <begin position="204"/>
        <end position="254"/>
    </location>
</feature>
<feature type="transmembrane region" description="Helical" evidence="7">
    <location>
        <begin position="42"/>
        <end position="67"/>
    </location>
</feature>
<dbReference type="GO" id="GO:0016413">
    <property type="term" value="F:O-acetyltransferase activity"/>
    <property type="evidence" value="ECO:0007669"/>
    <property type="project" value="InterPro"/>
</dbReference>
<evidence type="ECO:0000256" key="4">
    <source>
        <dbReference type="ARBA" id="ARBA00022968"/>
    </source>
</evidence>
<proteinExistence type="inferred from homology"/>
<keyword evidence="6 7" id="KW-0472">Membrane</keyword>
<comment type="similarity">
    <text evidence="2">Belongs to the PC-esterase family. TBL subfamily.</text>
</comment>
<evidence type="ECO:0000256" key="3">
    <source>
        <dbReference type="ARBA" id="ARBA00022692"/>
    </source>
</evidence>
<evidence type="ECO:0000256" key="5">
    <source>
        <dbReference type="ARBA" id="ARBA00022989"/>
    </source>
</evidence>